<proteinExistence type="predicted"/>
<dbReference type="EMBL" id="AP027371">
    <property type="protein sequence ID" value="BDY14010.1"/>
    <property type="molecule type" value="Genomic_DNA"/>
</dbReference>
<keyword evidence="2" id="KW-1185">Reference proteome</keyword>
<keyword evidence="1" id="KW-0614">Plasmid</keyword>
<name>A0ABN6WZX2_9BACT</name>
<dbReference type="Proteomes" id="UP001321445">
    <property type="component" value="Plasmid pISO32_1"/>
</dbReference>
<gene>
    <name evidence="1" type="ORF">HCR_23230</name>
</gene>
<dbReference type="RefSeq" id="WP_286338070.1">
    <property type="nucleotide sequence ID" value="NZ_AP027371.1"/>
</dbReference>
<evidence type="ECO:0000313" key="1">
    <source>
        <dbReference type="EMBL" id="BDY14010.1"/>
    </source>
</evidence>
<protein>
    <submittedName>
        <fullName evidence="1">Uncharacterized protein</fullName>
    </submittedName>
</protein>
<sequence>MAIKRIDIDKETFELLKKHFEPLNERPRSVSVFEDALSHIVKEYDRNHNKSVDLDDETENRIEGLAAYGIIESREAFIQKCVKECANELLPELERRIEEEISRKKRMYGLEEKRSS</sequence>
<reference evidence="1 2" key="1">
    <citation type="submission" date="2023-03" db="EMBL/GenBank/DDBJ databases">
        <title>Description of Hydrogenimonas sp. ISO32.</title>
        <authorList>
            <person name="Mino S."/>
            <person name="Fukazawa S."/>
            <person name="Sawabe T."/>
        </authorList>
    </citation>
    <scope>NUCLEOTIDE SEQUENCE [LARGE SCALE GENOMIC DNA]</scope>
    <source>
        <strain evidence="1 2">ISO32</strain>
        <plasmid evidence="1 2">pISO32_1</plasmid>
    </source>
</reference>
<organism evidence="1 2">
    <name type="scientific">Hydrogenimonas cancrithermarum</name>
    <dbReference type="NCBI Taxonomy" id="2993563"/>
    <lineage>
        <taxon>Bacteria</taxon>
        <taxon>Pseudomonadati</taxon>
        <taxon>Campylobacterota</taxon>
        <taxon>Epsilonproteobacteria</taxon>
        <taxon>Campylobacterales</taxon>
        <taxon>Hydrogenimonadaceae</taxon>
        <taxon>Hydrogenimonas</taxon>
    </lineage>
</organism>
<geneLocation type="plasmid" evidence="1 2">
    <name>pISO32_1</name>
</geneLocation>
<accession>A0ABN6WZX2</accession>
<evidence type="ECO:0000313" key="2">
    <source>
        <dbReference type="Proteomes" id="UP001321445"/>
    </source>
</evidence>